<comment type="caution">
    <text evidence="2">The sequence shown here is derived from an EMBL/GenBank/DDBJ whole genome shotgun (WGS) entry which is preliminary data.</text>
</comment>
<keyword evidence="3" id="KW-1185">Reference proteome</keyword>
<gene>
    <name evidence="2" type="ORF">BLNAU_23047</name>
</gene>
<evidence type="ECO:0000313" key="3">
    <source>
        <dbReference type="Proteomes" id="UP001281761"/>
    </source>
</evidence>
<proteinExistence type="predicted"/>
<accession>A0ABQ9WRT3</accession>
<evidence type="ECO:0000313" key="2">
    <source>
        <dbReference type="EMBL" id="KAK2942033.1"/>
    </source>
</evidence>
<feature type="region of interest" description="Disordered" evidence="1">
    <location>
        <begin position="576"/>
        <end position="615"/>
    </location>
</feature>
<dbReference type="Proteomes" id="UP001281761">
    <property type="component" value="Unassembled WGS sequence"/>
</dbReference>
<feature type="region of interest" description="Disordered" evidence="1">
    <location>
        <begin position="500"/>
        <end position="522"/>
    </location>
</feature>
<sequence>MMRTESRTPPQIHPSSAPPAIVSADLPMIRRLQLVIDSCVGVLQRNDFLDYETELGNEELSDLSRFFYQSFQTWIYSTNESRPLYSYLFRSSTFSLFGHIIFNAQTFKEHKQNLSSTNIQTLFPSFLNMVTGTAGMGKSVSRYPFITLLMSAGVENVTTKKEGEGAFVFTKSGTRKTGIVKIKTELNGLPINFDTPSYLYTYDVRYFQPKVGVSGSAAQMYYPAAYTVSPTSSNPSTPSFLGQISVPSVEYFPYFVRLMIGTKPSKQLPRTPQSTPNHHFSIQNRLLDTTWHVIDDLEINEYSAMNPDEFHVLFSSPDGSRWRTLNRSDKARPHVIIESVVPKFTSQEEAGFLNTVEARDDIEAECKAKIQRGVELFSFVPRFVTSPYLCSKALFNISGSHGSTIPQNEATLFNESTTEKLIHFSCPQFDCNNWHTEFATDLANHSILDAFGVRTNGNYARFLKTLKNTPENFEKKAPIFRTFVLDAIAQGFFIKHPKRARSEEPVQIPGTGSHSSGASEARLPPVIGETNIHMRGPSNMRSAELPDLKTIPGSKLSVFTEDLECIFENHMRPSTVITRELPKAEDGSGGTPHQRDPTGAHQHLRSTDTSHTTSTNASTLDRRCLKCFTFALNVLGGNTVGIDSILLFFQVREDEGQWTIDRLSVMFIKSTLASYEPICESAPNLMYLWLCLLCAVYHLRQDQIYPHFIFVTPTEGRTQYGYGASTASFMDKRNIWKLRYDPDDARLEAVQNNGRLMVDNVDPLPPNDDPNHFRCAFCGLILTELFVDHKCDYVRRKTAHGSSKDTVWTVTSSDIAIRMSDHPESMTGVHFPQHTPKLVFNLHNASNRGDDGYGDQQRVFEIEFSNTEIRVLPTIHPAPGVFEMMDVMMIPVDQPVPPNHPPAAVNHPQLTKRSVISIHPTQPLPHFFSLVPPMSTNTVDHQTTDQLPQFSLLLATERNLGVPVERLGLDVSDPTSHLHATLNMIHLWVNGCKITFSETGGQIIPGKKIVASRDFDDLDLWKNESLPITPMHIPMSCFGTLPVFVNRTNCYTQSDIRSLLLSPDQSLPSPSALSMFNQHIGKGTQLSPDEVARLLKMPSARTPLLSADVAPLSARIPRLKSVNEYDLQLLLSVVNGTQNRISEILGHCCEYLDSPPRLPQDKTALDAMELNLSNGYSTACQRLQPFLDRLKTGDGTSNAFGEDSFELRCLEDDALLPRWHQSLLIPWVMNDTQRRAAQYPLERLSSEPLPRHDRWNLMACMIIHAPICQSDRILLTPAINQSFDDANKAEFTSLVDGYSDKSSEQQLDLEIQSYSVLWDQTLWKLRNGGSLTKQEAQFLHSLLSKQAPKLDNTDDLIVNIKNCSISSKDRETLIALVCGLPRLTAEFRHNILRNMTALTEDERHELMSSSDSMLSGNSVGKTLPLFFAVRMGDDRFVFPLWMCCSLHHLVLQLPTPSRRSKKLATRMIPNDDVECLAVQNWLVGAVRGLIPLLNLR</sequence>
<dbReference type="EMBL" id="JARBJD010000440">
    <property type="protein sequence ID" value="KAK2942033.1"/>
    <property type="molecule type" value="Genomic_DNA"/>
</dbReference>
<name>A0ABQ9WRT3_9EUKA</name>
<evidence type="ECO:0000256" key="1">
    <source>
        <dbReference type="SAM" id="MobiDB-lite"/>
    </source>
</evidence>
<reference evidence="2 3" key="1">
    <citation type="journal article" date="2022" name="bioRxiv">
        <title>Genomics of Preaxostyla Flagellates Illuminates Evolutionary Transitions and the Path Towards Mitochondrial Loss.</title>
        <authorList>
            <person name="Novak L.V.F."/>
            <person name="Treitli S.C."/>
            <person name="Pyrih J."/>
            <person name="Halakuc P."/>
            <person name="Pipaliya S.V."/>
            <person name="Vacek V."/>
            <person name="Brzon O."/>
            <person name="Soukal P."/>
            <person name="Eme L."/>
            <person name="Dacks J.B."/>
            <person name="Karnkowska A."/>
            <person name="Elias M."/>
            <person name="Hampl V."/>
        </authorList>
    </citation>
    <scope>NUCLEOTIDE SEQUENCE [LARGE SCALE GENOMIC DNA]</scope>
    <source>
        <strain evidence="2">NAU3</strain>
        <tissue evidence="2">Gut</tissue>
    </source>
</reference>
<organism evidence="2 3">
    <name type="scientific">Blattamonas nauphoetae</name>
    <dbReference type="NCBI Taxonomy" id="2049346"/>
    <lineage>
        <taxon>Eukaryota</taxon>
        <taxon>Metamonada</taxon>
        <taxon>Preaxostyla</taxon>
        <taxon>Oxymonadida</taxon>
        <taxon>Blattamonas</taxon>
    </lineage>
</organism>
<protein>
    <submittedName>
        <fullName evidence="2">Uncharacterized protein</fullName>
    </submittedName>
</protein>